<dbReference type="AlphaFoldDB" id="A0A0P7B1U0"/>
<evidence type="ECO:0000313" key="1">
    <source>
        <dbReference type="EMBL" id="KPM31985.1"/>
    </source>
</evidence>
<proteinExistence type="predicted"/>
<gene>
    <name evidence="1" type="ORF">I595_1633</name>
</gene>
<protein>
    <submittedName>
        <fullName evidence="1">Uncharacterized protein</fullName>
    </submittedName>
</protein>
<reference evidence="1 2" key="1">
    <citation type="submission" date="2015-09" db="EMBL/GenBank/DDBJ databases">
        <title>Genome sequence of the marine flavobacterium Croceitalea dokdonensis DOKDO 023 that contains proton- and sodium-pumping rhodopsins.</title>
        <authorList>
            <person name="Kwon S.-K."/>
            <person name="Lee H.K."/>
            <person name="Kwak M.-J."/>
            <person name="Kim J.F."/>
        </authorList>
    </citation>
    <scope>NUCLEOTIDE SEQUENCE [LARGE SCALE GENOMIC DNA]</scope>
    <source>
        <strain evidence="1 2">DOKDO 023</strain>
    </source>
</reference>
<sequence>MDFDINATDQPGYLDTGFVIDFSSEDAVTGAYIRFKDETGSPADGYFNVPFTTGKKAVKDRKNKLNRGVAINTLLSKQVGEEEIEVLFGETVPTGRFCYEICLYDSSNNISQIVERCVDVSAWGGNPTLVGEWKMDRVFENDIEVEEFDIAQISCDNGSMGSFLEELYEINDWILVLRENGDYFEEYIERLQVLDFDATAASCEAVYAPDVEEFYDRYLGKWTYTADYGLSIVDFAYENELDASENQTYDGGEIYFDGVEAVVVNNELILTETEVVEGETFVYRAIFVPNN</sequence>
<dbReference type="OrthoDB" id="1155918at2"/>
<comment type="caution">
    <text evidence="1">The sequence shown here is derived from an EMBL/GenBank/DDBJ whole genome shotgun (WGS) entry which is preliminary data.</text>
</comment>
<dbReference type="EMBL" id="LDJX01000003">
    <property type="protein sequence ID" value="KPM31985.1"/>
    <property type="molecule type" value="Genomic_DNA"/>
</dbReference>
<dbReference type="RefSeq" id="WP_054558807.1">
    <property type="nucleotide sequence ID" value="NZ_LDJX01000003.1"/>
</dbReference>
<name>A0A0P7B1U0_9FLAO</name>
<keyword evidence="2" id="KW-1185">Reference proteome</keyword>
<dbReference type="Proteomes" id="UP000050280">
    <property type="component" value="Unassembled WGS sequence"/>
</dbReference>
<organism evidence="1 2">
    <name type="scientific">Croceitalea dokdonensis DOKDO 023</name>
    <dbReference type="NCBI Taxonomy" id="1300341"/>
    <lineage>
        <taxon>Bacteria</taxon>
        <taxon>Pseudomonadati</taxon>
        <taxon>Bacteroidota</taxon>
        <taxon>Flavobacteriia</taxon>
        <taxon>Flavobacteriales</taxon>
        <taxon>Flavobacteriaceae</taxon>
        <taxon>Croceitalea</taxon>
    </lineage>
</organism>
<evidence type="ECO:0000313" key="2">
    <source>
        <dbReference type="Proteomes" id="UP000050280"/>
    </source>
</evidence>
<dbReference type="STRING" id="1300341.I595_1633"/>
<accession>A0A0P7B1U0</accession>